<dbReference type="PIRSF" id="PIRSF035805">
    <property type="entry name" value="TK_cell"/>
    <property type="match status" value="1"/>
</dbReference>
<sequence length="194" mass="22048">MAKLYYNYSAMNAGKSAQLLQAAHNYEQTGSTVWYFNYYQDDRFGGVGKISSRIGLEHDAVLYSEEFDFVDYALFERVPAAIFVDECQFLTEKQVLQLATLVDQYNIPVLCYGIRNDYMGNLFAGSAALMCHADEIREIKAMCSVEGCHKKATHIGLYIGGERVTQGEQTYIGDTDYRSMCRKHFLRDANEQST</sequence>
<evidence type="ECO:0000256" key="4">
    <source>
        <dbReference type="ARBA" id="ARBA00022679"/>
    </source>
</evidence>
<dbReference type="GO" id="GO:0005524">
    <property type="term" value="F:ATP binding"/>
    <property type="evidence" value="ECO:0007669"/>
    <property type="project" value="UniProtKB-KW"/>
</dbReference>
<dbReference type="EC" id="2.7.1.21" evidence="2 10"/>
<accession>A0A6B9STD2</accession>
<proteinExistence type="inferred from homology"/>
<organism evidence="12 13">
    <name type="scientific">Vibrio phage VH1_2019</name>
    <dbReference type="NCBI Taxonomy" id="2686307"/>
    <lineage>
        <taxon>Viruses</taxon>
        <taxon>Duplodnaviria</taxon>
        <taxon>Heunggongvirae</taxon>
        <taxon>Uroviricota</taxon>
        <taxon>Caudoviricetes</taxon>
        <taxon>Pantevenvirales</taxon>
        <taxon>Straboviridae</taxon>
        <taxon>Schizotequatrovirus</taxon>
        <taxon>Schizotequatrovirus KVP40</taxon>
    </lineage>
</organism>
<dbReference type="InterPro" id="IPR027417">
    <property type="entry name" value="P-loop_NTPase"/>
</dbReference>
<dbReference type="InterPro" id="IPR001267">
    <property type="entry name" value="Thymidine_kinase"/>
</dbReference>
<dbReference type="GO" id="GO:0071897">
    <property type="term" value="P:DNA biosynthetic process"/>
    <property type="evidence" value="ECO:0007669"/>
    <property type="project" value="UniProtKB-KW"/>
</dbReference>
<dbReference type="PANTHER" id="PTHR11441">
    <property type="entry name" value="THYMIDINE KINASE"/>
    <property type="match status" value="1"/>
</dbReference>
<keyword evidence="4 10" id="KW-0808">Transferase</keyword>
<evidence type="ECO:0000313" key="13">
    <source>
        <dbReference type="Proteomes" id="UP000464957"/>
    </source>
</evidence>
<comment type="similarity">
    <text evidence="1 11">Belongs to the thymidine kinase family.</text>
</comment>
<dbReference type="HAMAP" id="MF_00124">
    <property type="entry name" value="Thymidine_kinase"/>
    <property type="match status" value="1"/>
</dbReference>
<evidence type="ECO:0000256" key="1">
    <source>
        <dbReference type="ARBA" id="ARBA00007587"/>
    </source>
</evidence>
<evidence type="ECO:0000256" key="10">
    <source>
        <dbReference type="RuleBase" id="RU000544"/>
    </source>
</evidence>
<dbReference type="SUPFAM" id="SSF57716">
    <property type="entry name" value="Glucocorticoid receptor-like (DNA-binding domain)"/>
    <property type="match status" value="1"/>
</dbReference>
<dbReference type="Pfam" id="PF00265">
    <property type="entry name" value="TK"/>
    <property type="match status" value="1"/>
</dbReference>
<dbReference type="Proteomes" id="UP000464957">
    <property type="component" value="Segment"/>
</dbReference>
<gene>
    <name evidence="12" type="primary">tdk</name>
    <name evidence="12" type="ORF">VH12019_00046</name>
</gene>
<keyword evidence="6 10" id="KW-0418">Kinase</keyword>
<reference evidence="12 13" key="1">
    <citation type="submission" date="2019-12" db="EMBL/GenBank/DDBJ databases">
        <authorList>
            <person name="Harris M."/>
            <person name="Ho T.C."/>
            <person name="Fruchtman H."/>
            <person name="Garin M."/>
            <person name="Kubatin V."/>
            <person name="Lu T."/>
            <person name="Xue L."/>
            <person name="Marr M.T."/>
        </authorList>
    </citation>
    <scope>NUCLEOTIDE SEQUENCE [LARGE SCALE GENOMIC DNA]</scope>
</reference>
<dbReference type="EMBL" id="MN794232">
    <property type="protein sequence ID" value="QHJ74373.1"/>
    <property type="molecule type" value="Genomic_DNA"/>
</dbReference>
<evidence type="ECO:0000256" key="5">
    <source>
        <dbReference type="ARBA" id="ARBA00022741"/>
    </source>
</evidence>
<dbReference type="SUPFAM" id="SSF52540">
    <property type="entry name" value="P-loop containing nucleoside triphosphate hydrolases"/>
    <property type="match status" value="1"/>
</dbReference>
<evidence type="ECO:0000256" key="9">
    <source>
        <dbReference type="PIRSR" id="PIRSR035805-2"/>
    </source>
</evidence>
<dbReference type="NCBIfam" id="NF003300">
    <property type="entry name" value="PRK04296.1-5"/>
    <property type="match status" value="1"/>
</dbReference>
<feature type="binding site" evidence="9">
    <location>
        <position position="177"/>
    </location>
    <ligand>
        <name>substrate</name>
    </ligand>
</feature>
<comment type="catalytic activity">
    <reaction evidence="10">
        <text>thymidine + ATP = dTMP + ADP + H(+)</text>
        <dbReference type="Rhea" id="RHEA:19129"/>
        <dbReference type="ChEBI" id="CHEBI:15378"/>
        <dbReference type="ChEBI" id="CHEBI:17748"/>
        <dbReference type="ChEBI" id="CHEBI:30616"/>
        <dbReference type="ChEBI" id="CHEBI:63528"/>
        <dbReference type="ChEBI" id="CHEBI:456216"/>
        <dbReference type="EC" id="2.7.1.21"/>
    </reaction>
</comment>
<evidence type="ECO:0000256" key="2">
    <source>
        <dbReference type="ARBA" id="ARBA00012118"/>
    </source>
</evidence>
<evidence type="ECO:0000256" key="11">
    <source>
        <dbReference type="RuleBase" id="RU004165"/>
    </source>
</evidence>
<name>A0A6B9STD2_9CAUD</name>
<dbReference type="GO" id="GO:0004797">
    <property type="term" value="F:thymidine kinase activity"/>
    <property type="evidence" value="ECO:0007669"/>
    <property type="project" value="UniProtKB-EC"/>
</dbReference>
<evidence type="ECO:0000313" key="12">
    <source>
        <dbReference type="EMBL" id="QHJ74373.1"/>
    </source>
</evidence>
<evidence type="ECO:0000256" key="8">
    <source>
        <dbReference type="PIRSR" id="PIRSR035805-1"/>
    </source>
</evidence>
<dbReference type="GO" id="GO:0046104">
    <property type="term" value="P:thymidine metabolic process"/>
    <property type="evidence" value="ECO:0007669"/>
    <property type="project" value="TreeGrafter"/>
</dbReference>
<feature type="active site" description="Proton acceptor" evidence="8">
    <location>
        <position position="86"/>
    </location>
</feature>
<protein>
    <recommendedName>
        <fullName evidence="2 10">Thymidine kinase</fullName>
        <ecNumber evidence="2 10">2.7.1.21</ecNumber>
    </recommendedName>
</protein>
<evidence type="ECO:0000256" key="7">
    <source>
        <dbReference type="ARBA" id="ARBA00022840"/>
    </source>
</evidence>
<keyword evidence="3 10" id="KW-0237">DNA synthesis</keyword>
<keyword evidence="5 10" id="KW-0547">Nucleotide-binding</keyword>
<evidence type="ECO:0000256" key="6">
    <source>
        <dbReference type="ARBA" id="ARBA00022777"/>
    </source>
</evidence>
<evidence type="ECO:0000256" key="3">
    <source>
        <dbReference type="ARBA" id="ARBA00022634"/>
    </source>
</evidence>
<dbReference type="Gene3D" id="3.40.50.300">
    <property type="entry name" value="P-loop containing nucleotide triphosphate hydrolases"/>
    <property type="match status" value="1"/>
</dbReference>
<keyword evidence="7 10" id="KW-0067">ATP-binding</keyword>
<dbReference type="PANTHER" id="PTHR11441:SF0">
    <property type="entry name" value="THYMIDINE KINASE, CYTOSOLIC"/>
    <property type="match status" value="1"/>
</dbReference>